<dbReference type="PANTHER" id="PTHR18964">
    <property type="entry name" value="ROK (REPRESSOR, ORF, KINASE) FAMILY"/>
    <property type="match status" value="1"/>
</dbReference>
<dbReference type="EMBL" id="DSTX01000002">
    <property type="protein sequence ID" value="HFK20009.1"/>
    <property type="molecule type" value="Genomic_DNA"/>
</dbReference>
<organism evidence="1">
    <name type="scientific">Candidatus Methanomethylicus mesodigestus</name>
    <dbReference type="NCBI Taxonomy" id="1867258"/>
    <lineage>
        <taxon>Archaea</taxon>
        <taxon>Thermoproteota</taxon>
        <taxon>Methanosuratincolia</taxon>
        <taxon>Candidatus Methanomethylicales</taxon>
        <taxon>Candidatus Methanomethylicaceae</taxon>
        <taxon>Candidatus Methanomethylicus</taxon>
    </lineage>
</organism>
<dbReference type="InterPro" id="IPR000600">
    <property type="entry name" value="ROK"/>
</dbReference>
<evidence type="ECO:0000313" key="1">
    <source>
        <dbReference type="EMBL" id="HFK20009.1"/>
    </source>
</evidence>
<gene>
    <name evidence="1" type="ORF">ENS19_01870</name>
</gene>
<dbReference type="GO" id="GO:0008761">
    <property type="term" value="F:UDP-N-acetylglucosamine 2-epimerase activity"/>
    <property type="evidence" value="ECO:0007669"/>
    <property type="project" value="TreeGrafter"/>
</dbReference>
<sequence length="316" mass="32645">MGLYSVGLDVGGSWVRAAIGTKEGAILKREAERVSSESGESFVKQIGGLVLRVCEGDLSKVSGIGIGAAGRLDMRKGVVGFSPHTGIRDVPLVEALEESLGKEVILLNDCVAAALAEKTIGAGKGTDDIVYVGIGTGIGGGIVSGSKLLLGKDGNAHEIGHMTIDLEGKLACNCGGRGHWEAYTSGSALPIYSRLLAGVYDGLEAPLLGRLESLASSKEIFEAHRSGDAFAKYILDKAAGINAIGFSNLANLYDPSIITVGGGLALKNVEEVIRPIDRLLPSLSFNRPPKVLPTPLGEDAPLLGAVVSVFELGALT</sequence>
<dbReference type="InterPro" id="IPR043129">
    <property type="entry name" value="ATPase_NBD"/>
</dbReference>
<reference evidence="1" key="1">
    <citation type="journal article" date="2020" name="mSystems">
        <title>Genome- and Community-Level Interaction Insights into Carbon Utilization and Element Cycling Functions of Hydrothermarchaeota in Hydrothermal Sediment.</title>
        <authorList>
            <person name="Zhou Z."/>
            <person name="Liu Y."/>
            <person name="Xu W."/>
            <person name="Pan J."/>
            <person name="Luo Z.H."/>
            <person name="Li M."/>
        </authorList>
    </citation>
    <scope>NUCLEOTIDE SEQUENCE [LARGE SCALE GENOMIC DNA]</scope>
    <source>
        <strain evidence="1">SpSt-468</strain>
    </source>
</reference>
<dbReference type="GO" id="GO:0009384">
    <property type="term" value="F:N-acylmannosamine kinase activity"/>
    <property type="evidence" value="ECO:0007669"/>
    <property type="project" value="TreeGrafter"/>
</dbReference>
<comment type="caution">
    <text evidence="1">The sequence shown here is derived from an EMBL/GenBank/DDBJ whole genome shotgun (WGS) entry which is preliminary data.</text>
</comment>
<dbReference type="PANTHER" id="PTHR18964:SF149">
    <property type="entry name" value="BIFUNCTIONAL UDP-N-ACETYLGLUCOSAMINE 2-EPIMERASE_N-ACETYLMANNOSAMINE KINASE"/>
    <property type="match status" value="1"/>
</dbReference>
<dbReference type="AlphaFoldDB" id="A0A7C3EVQ7"/>
<proteinExistence type="predicted"/>
<dbReference type="Pfam" id="PF00480">
    <property type="entry name" value="ROK"/>
    <property type="match status" value="1"/>
</dbReference>
<accession>A0A7C3EVQ7</accession>
<protein>
    <submittedName>
        <fullName evidence="1">ROK family protein</fullName>
    </submittedName>
</protein>
<dbReference type="SUPFAM" id="SSF53067">
    <property type="entry name" value="Actin-like ATPase domain"/>
    <property type="match status" value="1"/>
</dbReference>
<dbReference type="Gene3D" id="3.30.420.40">
    <property type="match status" value="2"/>
</dbReference>
<name>A0A7C3EVQ7_9CREN</name>